<name>A0ABP9DJX8_9BACT</name>
<gene>
    <name evidence="2" type="ORF">GCM10023331_34500</name>
</gene>
<proteinExistence type="predicted"/>
<organism evidence="2 3">
    <name type="scientific">Algivirga pacifica</name>
    <dbReference type="NCBI Taxonomy" id="1162670"/>
    <lineage>
        <taxon>Bacteria</taxon>
        <taxon>Pseudomonadati</taxon>
        <taxon>Bacteroidota</taxon>
        <taxon>Cytophagia</taxon>
        <taxon>Cytophagales</taxon>
        <taxon>Flammeovirgaceae</taxon>
        <taxon>Algivirga</taxon>
    </lineage>
</organism>
<evidence type="ECO:0000313" key="3">
    <source>
        <dbReference type="Proteomes" id="UP001500298"/>
    </source>
</evidence>
<dbReference type="EMBL" id="BAABJX010000055">
    <property type="protein sequence ID" value="GAA4846869.1"/>
    <property type="molecule type" value="Genomic_DNA"/>
</dbReference>
<evidence type="ECO:0000313" key="2">
    <source>
        <dbReference type="EMBL" id="GAA4846869.1"/>
    </source>
</evidence>
<accession>A0ABP9DJX8</accession>
<feature type="domain" description="Schlafen AlbA-2" evidence="1">
    <location>
        <begin position="14"/>
        <end position="132"/>
    </location>
</feature>
<protein>
    <recommendedName>
        <fullName evidence="1">Schlafen AlbA-2 domain-containing protein</fullName>
    </recommendedName>
</protein>
<reference evidence="3" key="1">
    <citation type="journal article" date="2019" name="Int. J. Syst. Evol. Microbiol.">
        <title>The Global Catalogue of Microorganisms (GCM) 10K type strain sequencing project: providing services to taxonomists for standard genome sequencing and annotation.</title>
        <authorList>
            <consortium name="The Broad Institute Genomics Platform"/>
            <consortium name="The Broad Institute Genome Sequencing Center for Infectious Disease"/>
            <person name="Wu L."/>
            <person name="Ma J."/>
        </authorList>
    </citation>
    <scope>NUCLEOTIDE SEQUENCE [LARGE SCALE GENOMIC DNA]</scope>
    <source>
        <strain evidence="3">JCM 18326</strain>
    </source>
</reference>
<dbReference type="PANTHER" id="PTHR30595">
    <property type="entry name" value="GLPR-RELATED TRANSCRIPTIONAL REPRESSOR"/>
    <property type="match status" value="1"/>
</dbReference>
<evidence type="ECO:0000259" key="1">
    <source>
        <dbReference type="Pfam" id="PF04326"/>
    </source>
</evidence>
<dbReference type="Pfam" id="PF04326">
    <property type="entry name" value="SLFN_AlbA_2"/>
    <property type="match status" value="1"/>
</dbReference>
<sequence length="220" mass="25014">MDLNHLKRLVREGEGEHIEFKKKITDPLKVAKEVVAFANGTGGFLIMGVTDDGIISGMKDPEGELYLMEEVLGLRCKPKVAYHIHRIPLNHKQKVIVLEVEEHQRKPVFLIYNLKSKRGKAYIRVADKSVQMSKVVRMILKEQGRDRIQGFSYGAYESALLQYVNEHGQATLMDFIKSVGCSEEDAIEVFVRLTVSNVLDVRPNEVQDTFILKESEEEGL</sequence>
<comment type="caution">
    <text evidence="2">The sequence shown here is derived from an EMBL/GenBank/DDBJ whole genome shotgun (WGS) entry which is preliminary data.</text>
</comment>
<dbReference type="Proteomes" id="UP001500298">
    <property type="component" value="Unassembled WGS sequence"/>
</dbReference>
<dbReference type="Gene3D" id="3.30.950.30">
    <property type="entry name" value="Schlafen, AAA domain"/>
    <property type="match status" value="1"/>
</dbReference>
<keyword evidence="3" id="KW-1185">Reference proteome</keyword>
<dbReference type="InterPro" id="IPR038461">
    <property type="entry name" value="Schlafen_AlbA_2_dom_sf"/>
</dbReference>
<dbReference type="InterPro" id="IPR007421">
    <property type="entry name" value="Schlafen_AlbA_2_dom"/>
</dbReference>
<dbReference type="RefSeq" id="WP_345374064.1">
    <property type="nucleotide sequence ID" value="NZ_BAABJX010000055.1"/>
</dbReference>
<dbReference type="PANTHER" id="PTHR30595:SF6">
    <property type="entry name" value="SCHLAFEN ALBA-2 DOMAIN-CONTAINING PROTEIN"/>
    <property type="match status" value="1"/>
</dbReference>